<reference evidence="2" key="1">
    <citation type="submission" date="2018-10" db="EMBL/GenBank/DDBJ databases">
        <title>Effector identification in a new, highly contiguous assembly of the strawberry crown rot pathogen Phytophthora cactorum.</title>
        <authorList>
            <person name="Armitage A.D."/>
            <person name="Nellist C.F."/>
            <person name="Bates H."/>
            <person name="Vickerstaff R.J."/>
            <person name="Harrison R.J."/>
        </authorList>
    </citation>
    <scope>NUCLEOTIDE SEQUENCE</scope>
    <source>
        <strain evidence="2">4040</strain>
    </source>
</reference>
<protein>
    <recommendedName>
        <fullName evidence="1">Jacalin-type lectin domain-containing protein</fullName>
    </recommendedName>
</protein>
<dbReference type="VEuPathDB" id="FungiDB:PC110_g17437"/>
<dbReference type="Gene3D" id="2.100.10.30">
    <property type="entry name" value="Jacalin-like lectin domain"/>
    <property type="match status" value="1"/>
</dbReference>
<dbReference type="Proteomes" id="UP000736787">
    <property type="component" value="Unassembled WGS sequence"/>
</dbReference>
<organism evidence="2 3">
    <name type="scientific">Phytophthora cactorum</name>
    <dbReference type="NCBI Taxonomy" id="29920"/>
    <lineage>
        <taxon>Eukaryota</taxon>
        <taxon>Sar</taxon>
        <taxon>Stramenopiles</taxon>
        <taxon>Oomycota</taxon>
        <taxon>Peronosporomycetes</taxon>
        <taxon>Peronosporales</taxon>
        <taxon>Peronosporaceae</taxon>
        <taxon>Phytophthora</taxon>
    </lineage>
</organism>
<dbReference type="EMBL" id="RCMK01000070">
    <property type="protein sequence ID" value="KAG2950463.1"/>
    <property type="molecule type" value="Genomic_DNA"/>
</dbReference>
<proteinExistence type="predicted"/>
<accession>A0A8T1E7N7</accession>
<evidence type="ECO:0000313" key="3">
    <source>
        <dbReference type="Proteomes" id="UP000736787"/>
    </source>
</evidence>
<sequence>MEIHWGKKGTSTRVFYLKFTTNEGDSMSAGTKTSDSATVTAPGGFQLSGFFGRAAGEVDQLGVIWTRRSAKPAKLTDRMGTGWYGKRVRNWVGSTIGTNSDTACYRLSEPFNSRKSCPAGFNKIGNTCLARCPLAYPVKCFLECIPQNDDFTLETTQKTVAVVASVVNVVAAGIFSAIFTGYKKANESFLCTANVVGAIRSLIYYVKFQKTTAPQEAVEEMLAVAYQSDVVLVDLPVVVCHCLGVPVPMNLQFAGVIMMIVEAIVKQAIMNGDEILSSAQNVYKLLQNASVVNSTHTSVDKLQDLMDTNSTYSRRHDDIRVKISKSSLVLRDIPAATNNCMNELLSYKTQEAAFKTRDLLRKTLGVIVDQLIETATTDFGKFVAEQQYMLEVTNMGLTMLAVWIRHESCGWCLNSFSQRVHPLLLSVTSTMARCTTHWDWQL</sequence>
<evidence type="ECO:0000313" key="2">
    <source>
        <dbReference type="EMBL" id="KAG2950463.1"/>
    </source>
</evidence>
<dbReference type="SUPFAM" id="SSF51101">
    <property type="entry name" value="Mannose-binding lectins"/>
    <property type="match status" value="1"/>
</dbReference>
<name>A0A8T1E7N7_9STRA</name>
<dbReference type="Pfam" id="PF01419">
    <property type="entry name" value="Jacalin"/>
    <property type="match status" value="1"/>
</dbReference>
<gene>
    <name evidence="2" type="ORF">PC117_g4438</name>
</gene>
<feature type="domain" description="Jacalin-type lectin" evidence="1">
    <location>
        <begin position="1"/>
        <end position="67"/>
    </location>
</feature>
<comment type="caution">
    <text evidence="2">The sequence shown here is derived from an EMBL/GenBank/DDBJ whole genome shotgun (WGS) entry which is preliminary data.</text>
</comment>
<dbReference type="PROSITE" id="PS51752">
    <property type="entry name" value="JACALIN_LECTIN"/>
    <property type="match status" value="1"/>
</dbReference>
<dbReference type="AlphaFoldDB" id="A0A8T1E7N7"/>
<dbReference type="InterPro" id="IPR001229">
    <property type="entry name" value="Jacalin-like_lectin_dom"/>
</dbReference>
<evidence type="ECO:0000259" key="1">
    <source>
        <dbReference type="PROSITE" id="PS51752"/>
    </source>
</evidence>
<dbReference type="InterPro" id="IPR036404">
    <property type="entry name" value="Jacalin-like_lectin_dom_sf"/>
</dbReference>